<protein>
    <submittedName>
        <fullName evidence="1">Uncharacterized protein</fullName>
    </submittedName>
</protein>
<keyword evidence="2" id="KW-1185">Reference proteome</keyword>
<proteinExistence type="predicted"/>
<organism evidence="1 2">
    <name type="scientific">Bauhinia variegata</name>
    <name type="common">Purple orchid tree</name>
    <name type="synonym">Phanera variegata</name>
    <dbReference type="NCBI Taxonomy" id="167791"/>
    <lineage>
        <taxon>Eukaryota</taxon>
        <taxon>Viridiplantae</taxon>
        <taxon>Streptophyta</taxon>
        <taxon>Embryophyta</taxon>
        <taxon>Tracheophyta</taxon>
        <taxon>Spermatophyta</taxon>
        <taxon>Magnoliopsida</taxon>
        <taxon>eudicotyledons</taxon>
        <taxon>Gunneridae</taxon>
        <taxon>Pentapetalae</taxon>
        <taxon>rosids</taxon>
        <taxon>fabids</taxon>
        <taxon>Fabales</taxon>
        <taxon>Fabaceae</taxon>
        <taxon>Cercidoideae</taxon>
        <taxon>Cercideae</taxon>
        <taxon>Bauhiniinae</taxon>
        <taxon>Bauhinia</taxon>
    </lineage>
</organism>
<name>A0ACB9KJ95_BAUVA</name>
<gene>
    <name evidence="1" type="ORF">L6164_037107</name>
</gene>
<evidence type="ECO:0000313" key="1">
    <source>
        <dbReference type="EMBL" id="KAI4297212.1"/>
    </source>
</evidence>
<dbReference type="Proteomes" id="UP000828941">
    <property type="component" value="Chromosome 14"/>
</dbReference>
<reference evidence="1 2" key="1">
    <citation type="journal article" date="2022" name="DNA Res.">
        <title>Chromosomal-level genome assembly of the orchid tree Bauhinia variegata (Leguminosae; Cercidoideae) supports the allotetraploid origin hypothesis of Bauhinia.</title>
        <authorList>
            <person name="Zhong Y."/>
            <person name="Chen Y."/>
            <person name="Zheng D."/>
            <person name="Pang J."/>
            <person name="Liu Y."/>
            <person name="Luo S."/>
            <person name="Meng S."/>
            <person name="Qian L."/>
            <person name="Wei D."/>
            <person name="Dai S."/>
            <person name="Zhou R."/>
        </authorList>
    </citation>
    <scope>NUCLEOTIDE SEQUENCE [LARGE SCALE GENOMIC DNA]</scope>
    <source>
        <strain evidence="1">BV-YZ2020</strain>
    </source>
</reference>
<dbReference type="EMBL" id="CM039439">
    <property type="protein sequence ID" value="KAI4297212.1"/>
    <property type="molecule type" value="Genomic_DNA"/>
</dbReference>
<evidence type="ECO:0000313" key="2">
    <source>
        <dbReference type="Proteomes" id="UP000828941"/>
    </source>
</evidence>
<accession>A0ACB9KJ95</accession>
<sequence length="190" mass="20949">MRTALFGLCLFLFACSATSVIIDTDGEAVRNSGGAYYLVPVKEPTGGLGLATVGNDNFPRTLVFDTNLTNVLPVRFAARESMTIIKSSFFVDINFVVPSAEPAGWIVQPEFPIGWTVKIEQNEIWGYQFRVLPAKTGYKIVYYPERGVIGAALRIVYSGGYHLLVVKDEDPFIFRVKKATESSARIVSIV</sequence>
<comment type="caution">
    <text evidence="1">The sequence shown here is derived from an EMBL/GenBank/DDBJ whole genome shotgun (WGS) entry which is preliminary data.</text>
</comment>